<feature type="domain" description="Siroheme decarboxylase NirL-like HTH" evidence="7">
    <location>
        <begin position="2"/>
        <end position="41"/>
    </location>
</feature>
<comment type="caution">
    <text evidence="8">The sequence shown here is derived from an EMBL/GenBank/DDBJ whole genome shotgun (WGS) entry which is preliminary data.</text>
</comment>
<evidence type="ECO:0000259" key="7">
    <source>
        <dbReference type="Pfam" id="PF22451"/>
    </source>
</evidence>
<feature type="domain" description="Siroheme decarboxylase AsnC-like ligand binding" evidence="6">
    <location>
        <begin position="220"/>
        <end position="301"/>
    </location>
</feature>
<evidence type="ECO:0000313" key="8">
    <source>
        <dbReference type="EMBL" id="GGI77256.1"/>
    </source>
</evidence>
<dbReference type="InterPro" id="IPR053953">
    <property type="entry name" value="NirdL-like_HTH"/>
</dbReference>
<protein>
    <recommendedName>
        <fullName evidence="4">siroheme decarboxylase</fullName>
        <ecNumber evidence="4">4.1.1.111</ecNumber>
    </recommendedName>
</protein>
<gene>
    <name evidence="8" type="ORF">GCM10007112_12580</name>
</gene>
<dbReference type="PANTHER" id="PTHR43413">
    <property type="entry name" value="TRANSCRIPTIONAL REGULATOR, ASNC FAMILY"/>
    <property type="match status" value="1"/>
</dbReference>
<dbReference type="Gene3D" id="3.30.70.3460">
    <property type="match status" value="2"/>
</dbReference>
<evidence type="ECO:0000256" key="4">
    <source>
        <dbReference type="ARBA" id="ARBA00023471"/>
    </source>
</evidence>
<dbReference type="Pfam" id="PF17805">
    <property type="entry name" value="AsnC_trans_reg2"/>
    <property type="match status" value="2"/>
</dbReference>
<dbReference type="AlphaFoldDB" id="A0A830E6S1"/>
<name>A0A830E6S1_9CREN</name>
<dbReference type="EC" id="4.1.1.111" evidence="4"/>
<evidence type="ECO:0000256" key="1">
    <source>
        <dbReference type="ARBA" id="ARBA00023239"/>
    </source>
</evidence>
<organism evidence="8 9">
    <name type="scientific">Vulcanisaeta souniana JCM 11219</name>
    <dbReference type="NCBI Taxonomy" id="1293586"/>
    <lineage>
        <taxon>Archaea</taxon>
        <taxon>Thermoproteota</taxon>
        <taxon>Thermoprotei</taxon>
        <taxon>Thermoproteales</taxon>
        <taxon>Thermoproteaceae</taxon>
        <taxon>Vulcanisaeta</taxon>
    </lineage>
</organism>
<dbReference type="Proteomes" id="UP000657075">
    <property type="component" value="Unassembled WGS sequence"/>
</dbReference>
<proteinExistence type="inferred from homology"/>
<keyword evidence="1" id="KW-0456">Lyase</keyword>
<evidence type="ECO:0000313" key="9">
    <source>
        <dbReference type="Proteomes" id="UP000657075"/>
    </source>
</evidence>
<accession>A0A830E6S1</accession>
<feature type="domain" description="Siroheme decarboxylase AsnC-like ligand binding" evidence="6">
    <location>
        <begin position="54"/>
        <end position="133"/>
    </location>
</feature>
<dbReference type="GO" id="GO:0016829">
    <property type="term" value="F:lyase activity"/>
    <property type="evidence" value="ECO:0007669"/>
    <property type="project" value="UniProtKB-KW"/>
</dbReference>
<reference evidence="8" key="1">
    <citation type="journal article" date="2014" name="Int. J. Syst. Evol. Microbiol.">
        <title>Complete genome sequence of Corynebacterium casei LMG S-19264T (=DSM 44701T), isolated from a smear-ripened cheese.</title>
        <authorList>
            <consortium name="US DOE Joint Genome Institute (JGI-PGF)"/>
            <person name="Walter F."/>
            <person name="Albersmeier A."/>
            <person name="Kalinowski J."/>
            <person name="Ruckert C."/>
        </authorList>
    </citation>
    <scope>NUCLEOTIDE SEQUENCE</scope>
    <source>
        <strain evidence="8">JCM 11219</strain>
    </source>
</reference>
<comment type="similarity">
    <text evidence="3">Belongs to the Ahb/Nir family.</text>
</comment>
<dbReference type="InterPro" id="IPR040523">
    <property type="entry name" value="AsnC_trans_reg2"/>
</dbReference>
<reference evidence="8" key="2">
    <citation type="submission" date="2020-09" db="EMBL/GenBank/DDBJ databases">
        <authorList>
            <person name="Sun Q."/>
            <person name="Ohkuma M."/>
        </authorList>
    </citation>
    <scope>NUCLEOTIDE SEQUENCE</scope>
    <source>
        <strain evidence="8">JCM 11219</strain>
    </source>
</reference>
<dbReference type="InterPro" id="IPR050684">
    <property type="entry name" value="HTH-Siroheme_Decarb"/>
</dbReference>
<dbReference type="Pfam" id="PF22451">
    <property type="entry name" value="NirdL-like_HTH"/>
    <property type="match status" value="1"/>
</dbReference>
<comment type="pathway">
    <text evidence="2">Porphyrin-containing compound metabolism.</text>
</comment>
<evidence type="ECO:0000256" key="5">
    <source>
        <dbReference type="ARBA" id="ARBA00048470"/>
    </source>
</evidence>
<sequence>MELQYNFPIVKRPFLEIANRLNEDEDWVLEKTRDLVHNGVVKRIGALVNYRSRGLVSALVGADVPNDLINDVAKVINSDAQVSHNFVREHPRYNVWFVTKARNKEELIMKVSNTLSKLGINDLVILTALRTYKIDVKFDLMSGISRTKSMVLPPSVPSIESTGLTMEFFRKLRSISITREPFDEITGLAGISIDELSNLLSNLMRIGIIRDFYATLDSDKVGFRENAMVVFKATPETCEKAALIEETTHVVLREITLGSWPYNCYFMIHGINRDVLERAISDIMKRLDINRYEVLYSIRNLLPEMPRRLELTNT</sequence>
<evidence type="ECO:0000256" key="3">
    <source>
        <dbReference type="ARBA" id="ARBA00023457"/>
    </source>
</evidence>
<comment type="catalytic activity">
    <reaction evidence="5">
        <text>siroheme + 2 H(+) = 12,18-didecarboxysiroheme + 2 CO2</text>
        <dbReference type="Rhea" id="RHEA:19093"/>
        <dbReference type="ChEBI" id="CHEBI:15378"/>
        <dbReference type="ChEBI" id="CHEBI:16526"/>
        <dbReference type="ChEBI" id="CHEBI:60052"/>
        <dbReference type="ChEBI" id="CHEBI:140497"/>
        <dbReference type="EC" id="4.1.1.111"/>
    </reaction>
</comment>
<evidence type="ECO:0000256" key="2">
    <source>
        <dbReference type="ARBA" id="ARBA00023444"/>
    </source>
</evidence>
<dbReference type="EMBL" id="BMNM01000004">
    <property type="protein sequence ID" value="GGI77256.1"/>
    <property type="molecule type" value="Genomic_DNA"/>
</dbReference>
<evidence type="ECO:0000259" key="6">
    <source>
        <dbReference type="Pfam" id="PF17805"/>
    </source>
</evidence>
<dbReference type="PANTHER" id="PTHR43413:SF1">
    <property type="entry name" value="SIROHEME DECARBOXYLASE NIRL SUBUNIT"/>
    <property type="match status" value="1"/>
</dbReference>